<dbReference type="InParanoid" id="Q22MV0"/>
<dbReference type="AlphaFoldDB" id="Q22MV0"/>
<feature type="region of interest" description="Disordered" evidence="1">
    <location>
        <begin position="310"/>
        <end position="329"/>
    </location>
</feature>
<evidence type="ECO:0000256" key="1">
    <source>
        <dbReference type="SAM" id="MobiDB-lite"/>
    </source>
</evidence>
<dbReference type="RefSeq" id="XP_976920.2">
    <property type="nucleotide sequence ID" value="XM_971827.3"/>
</dbReference>
<name>Q22MV0_TETTS</name>
<evidence type="ECO:0000313" key="3">
    <source>
        <dbReference type="Proteomes" id="UP000009168"/>
    </source>
</evidence>
<dbReference type="EMBL" id="GG662720">
    <property type="protein sequence ID" value="EAR86681.2"/>
    <property type="molecule type" value="Genomic_DNA"/>
</dbReference>
<dbReference type="Proteomes" id="UP000009168">
    <property type="component" value="Unassembled WGS sequence"/>
</dbReference>
<dbReference type="KEGG" id="tet:TTHERM_00030230"/>
<proteinExistence type="predicted"/>
<sequence>MFIEEQLVKKDQIQAQSSIAQVESDLTTNPCSQNQLINVKISQEEQIASNQISQITNSLCKNIFNEQDITNQIYSLQQNANIKQEVLNILSNIKLEKNTSELALLPYKQIGSETEKIFNDECKNSSHQSLNEGDQTLKLNKDKKIWNLKTPYKRFGEYKYNKVFLFQSLNDPKDEVYMCQGELQVDVQVLKKCGDNMEYSNPYLSQPRPTTISPFTFYRTPVRVVKYKTLNYTELVLDQNKKVLTDFDSLFQSLGSIQSVLSYSYIQAIAEHLKVMNQDEQLKLKELNVLFSSNQKFKQKLQKLEDKLKQKQNKSFSRENPMFEMDDEDSETNIEQNLEKSFKGCKNTIEQNQYQIFIQTLRLHKEESINQKKIILSQIFKDQCFIYVQKDNARMNLKERTTYYGISNEFEKILFGKYDFSHYSIHSGLFHPYHDYYSHLQHFLVHLLNYQDRRVNLRTFDNYVIQGYLRRHVFTINTTQIPYTNLQFTDTIVLHQFIIDQSHLIQLNEKRKLNKQNIDLDINQNDKNYFESAKFFISKYYGQQKLKKVISQNKKEQDDDQLRRHQAKYKKINQNNFQQTYINQNKSESITKFNSNNSFLQSKNNQQQDHLQYNNNKKEIEEDELQQQTNDESKIVQFQIFEAKNQQESNLNSIYIQCQKIYNQQQQLEQNNLKQEPRDLNYEINLKQINLEKDIKVKIEEQQTQKIPLQLSQTGHKN</sequence>
<accession>Q22MV0</accession>
<keyword evidence="3" id="KW-1185">Reference proteome</keyword>
<protein>
    <submittedName>
        <fullName evidence="2">PWI domain protein</fullName>
    </submittedName>
</protein>
<dbReference type="GeneID" id="7833598"/>
<evidence type="ECO:0000313" key="2">
    <source>
        <dbReference type="EMBL" id="EAR86681.2"/>
    </source>
</evidence>
<reference evidence="3" key="1">
    <citation type="journal article" date="2006" name="PLoS Biol.">
        <title>Macronuclear genome sequence of the ciliate Tetrahymena thermophila, a model eukaryote.</title>
        <authorList>
            <person name="Eisen J.A."/>
            <person name="Coyne R.S."/>
            <person name="Wu M."/>
            <person name="Wu D."/>
            <person name="Thiagarajan M."/>
            <person name="Wortman J.R."/>
            <person name="Badger J.H."/>
            <person name="Ren Q."/>
            <person name="Amedeo P."/>
            <person name="Jones K.M."/>
            <person name="Tallon L.J."/>
            <person name="Delcher A.L."/>
            <person name="Salzberg S.L."/>
            <person name="Silva J.C."/>
            <person name="Haas B.J."/>
            <person name="Majoros W.H."/>
            <person name="Farzad M."/>
            <person name="Carlton J.M."/>
            <person name="Smith R.K. Jr."/>
            <person name="Garg J."/>
            <person name="Pearlman R.E."/>
            <person name="Karrer K.M."/>
            <person name="Sun L."/>
            <person name="Manning G."/>
            <person name="Elde N.C."/>
            <person name="Turkewitz A.P."/>
            <person name="Asai D.J."/>
            <person name="Wilkes D.E."/>
            <person name="Wang Y."/>
            <person name="Cai H."/>
            <person name="Collins K."/>
            <person name="Stewart B.A."/>
            <person name="Lee S.R."/>
            <person name="Wilamowska K."/>
            <person name="Weinberg Z."/>
            <person name="Ruzzo W.L."/>
            <person name="Wloga D."/>
            <person name="Gaertig J."/>
            <person name="Frankel J."/>
            <person name="Tsao C.-C."/>
            <person name="Gorovsky M.A."/>
            <person name="Keeling P.J."/>
            <person name="Waller R.F."/>
            <person name="Patron N.J."/>
            <person name="Cherry J.M."/>
            <person name="Stover N.A."/>
            <person name="Krieger C.J."/>
            <person name="del Toro C."/>
            <person name="Ryder H.F."/>
            <person name="Williamson S.C."/>
            <person name="Barbeau R.A."/>
            <person name="Hamilton E.P."/>
            <person name="Orias E."/>
        </authorList>
    </citation>
    <scope>NUCLEOTIDE SEQUENCE [LARGE SCALE GENOMIC DNA]</scope>
    <source>
        <strain evidence="3">SB210</strain>
    </source>
</reference>
<dbReference type="eggNOG" id="KOG2146">
    <property type="taxonomic scope" value="Eukaryota"/>
</dbReference>
<organism evidence="2 3">
    <name type="scientific">Tetrahymena thermophila (strain SB210)</name>
    <dbReference type="NCBI Taxonomy" id="312017"/>
    <lineage>
        <taxon>Eukaryota</taxon>
        <taxon>Sar</taxon>
        <taxon>Alveolata</taxon>
        <taxon>Ciliophora</taxon>
        <taxon>Intramacronucleata</taxon>
        <taxon>Oligohymenophorea</taxon>
        <taxon>Hymenostomatida</taxon>
        <taxon>Tetrahymenina</taxon>
        <taxon>Tetrahymenidae</taxon>
        <taxon>Tetrahymena</taxon>
    </lineage>
</organism>
<gene>
    <name evidence="2" type="ORF">TTHERM_00030230</name>
</gene>
<dbReference type="HOGENOM" id="CLU_285543_0_0_1"/>